<reference evidence="1" key="1">
    <citation type="submission" date="2018-02" db="EMBL/GenBank/DDBJ databases">
        <title>The genomes of Aspergillus section Nigri reveals drivers in fungal speciation.</title>
        <authorList>
            <consortium name="DOE Joint Genome Institute"/>
            <person name="Vesth T.C."/>
            <person name="Nybo J."/>
            <person name="Theobald S."/>
            <person name="Brandl J."/>
            <person name="Frisvad J.C."/>
            <person name="Nielsen K.F."/>
            <person name="Lyhne E.K."/>
            <person name="Kogle M.E."/>
            <person name="Kuo A."/>
            <person name="Riley R."/>
            <person name="Clum A."/>
            <person name="Nolan M."/>
            <person name="Lipzen A."/>
            <person name="Salamov A."/>
            <person name="Henrissat B."/>
            <person name="Wiebenga A."/>
            <person name="De vries R.P."/>
            <person name="Grigoriev I.V."/>
            <person name="Mortensen U.H."/>
            <person name="Andersen M.R."/>
            <person name="Baker S.E."/>
        </authorList>
    </citation>
    <scope>NUCLEOTIDE SEQUENCE</scope>
    <source>
        <strain evidence="1">CBS 115574</strain>
    </source>
</reference>
<gene>
    <name evidence="1" type="ORF">BO79DRAFT_251119</name>
</gene>
<proteinExistence type="predicted"/>
<evidence type="ECO:0000313" key="1">
    <source>
        <dbReference type="EMBL" id="RAK92611.1"/>
    </source>
</evidence>
<protein>
    <submittedName>
        <fullName evidence="1">Uncharacterized protein</fullName>
    </submittedName>
</protein>
<name>A0ACD1IR85_9EURO</name>
<evidence type="ECO:0000313" key="2">
    <source>
        <dbReference type="Proteomes" id="UP000249748"/>
    </source>
</evidence>
<keyword evidence="2" id="KW-1185">Reference proteome</keyword>
<sequence>MRLMTTMGGGSDYPPWLRRPPRISEESPSAIGSTKRSSKFNMLETSDGAIALGMSNCECDVCAASSGGKEKKDRQTYDTKAYVDALRTKSPTAPPPFDETAGQIPMVDLAGTENLTVVGESILVIAGVPQSPELLELDHCLGCSAVPLLTPS</sequence>
<organism evidence="1 2">
    <name type="scientific">Aspergillus costaricaensis CBS 115574</name>
    <dbReference type="NCBI Taxonomy" id="1448317"/>
    <lineage>
        <taxon>Eukaryota</taxon>
        <taxon>Fungi</taxon>
        <taxon>Dikarya</taxon>
        <taxon>Ascomycota</taxon>
        <taxon>Pezizomycotina</taxon>
        <taxon>Eurotiomycetes</taxon>
        <taxon>Eurotiomycetidae</taxon>
        <taxon>Eurotiales</taxon>
        <taxon>Aspergillaceae</taxon>
        <taxon>Aspergillus</taxon>
        <taxon>Aspergillus subgen. Circumdati</taxon>
    </lineage>
</organism>
<dbReference type="Proteomes" id="UP000249748">
    <property type="component" value="Unassembled WGS sequence"/>
</dbReference>
<accession>A0ACD1IR85</accession>
<dbReference type="EMBL" id="KZ824538">
    <property type="protein sequence ID" value="RAK92611.1"/>
    <property type="molecule type" value="Genomic_DNA"/>
</dbReference>